<name>A0A6M6JC50_9PSEU</name>
<dbReference type="EMBL" id="CP053564">
    <property type="protein sequence ID" value="QJY44422.1"/>
    <property type="molecule type" value="Genomic_DNA"/>
</dbReference>
<dbReference type="Proteomes" id="UP000505377">
    <property type="component" value="Chromosome"/>
</dbReference>
<dbReference type="RefSeq" id="WP_172153797.1">
    <property type="nucleotide sequence ID" value="NZ_CP053564.1"/>
</dbReference>
<keyword evidence="3" id="KW-1185">Reference proteome</keyword>
<feature type="region of interest" description="Disordered" evidence="1">
    <location>
        <begin position="264"/>
        <end position="327"/>
    </location>
</feature>
<reference evidence="2 3" key="1">
    <citation type="submission" date="2020-05" db="EMBL/GenBank/DDBJ databases">
        <authorList>
            <person name="Mo P."/>
        </authorList>
    </citation>
    <scope>NUCLEOTIDE SEQUENCE [LARGE SCALE GENOMIC DNA]</scope>
    <source>
        <strain evidence="2 3">Gen01</strain>
    </source>
</reference>
<sequence length="327" mass="32958">MGTHSHPIRRTRRGRRLALALTGAATAGVVTVTGLGVANAAPLPALPGLDLLQPAGTTEVNEDFAPFAETDTRPDGDVEVNEDFVAPAGGGTGSLRLDTPSSSAKATLFRAAVSPLADWVDVAAYSAFRSPDSTASEVQFPSLQLVIDFNGPAEGGFSTLTYEPVYNTDAGASLTAGQWNRYAAGSQGWCSTRVIPGVFGDGQNQCSNGGVLPLAQIADLLPDAVVTSFGVNQGSGNPGLTSAVDLLTTPGTTYDFEVRGPIIVVPEPPVPGGGHPGGGHGHGGGHPGNGHPGNGHPGNGHPGNGHDNGKGKAGHGPVHQRNVGNGS</sequence>
<dbReference type="AlphaFoldDB" id="A0A6M6JC50"/>
<dbReference type="KEGG" id="pbro:HOP40_30655"/>
<evidence type="ECO:0000313" key="3">
    <source>
        <dbReference type="Proteomes" id="UP000505377"/>
    </source>
</evidence>
<proteinExistence type="predicted"/>
<organism evidence="2 3">
    <name type="scientific">Pseudonocardia broussonetiae</name>
    <dbReference type="NCBI Taxonomy" id="2736640"/>
    <lineage>
        <taxon>Bacteria</taxon>
        <taxon>Bacillati</taxon>
        <taxon>Actinomycetota</taxon>
        <taxon>Actinomycetes</taxon>
        <taxon>Pseudonocardiales</taxon>
        <taxon>Pseudonocardiaceae</taxon>
        <taxon>Pseudonocardia</taxon>
    </lineage>
</organism>
<evidence type="ECO:0000313" key="2">
    <source>
        <dbReference type="EMBL" id="QJY44422.1"/>
    </source>
</evidence>
<protein>
    <submittedName>
        <fullName evidence="2">Uncharacterized protein</fullName>
    </submittedName>
</protein>
<gene>
    <name evidence="2" type="ORF">HOP40_30655</name>
</gene>
<feature type="compositionally biased region" description="Gly residues" evidence="1">
    <location>
        <begin position="272"/>
        <end position="303"/>
    </location>
</feature>
<accession>A0A6M6JC50</accession>
<evidence type="ECO:0000256" key="1">
    <source>
        <dbReference type="SAM" id="MobiDB-lite"/>
    </source>
</evidence>